<dbReference type="NCBIfam" id="NF033516">
    <property type="entry name" value="transpos_IS3"/>
    <property type="match status" value="1"/>
</dbReference>
<dbReference type="Gene3D" id="3.30.420.10">
    <property type="entry name" value="Ribonuclease H-like superfamily/Ribonuclease H"/>
    <property type="match status" value="1"/>
</dbReference>
<dbReference type="SUPFAM" id="SSF53098">
    <property type="entry name" value="Ribonuclease H-like"/>
    <property type="match status" value="1"/>
</dbReference>
<dbReference type="InterPro" id="IPR001584">
    <property type="entry name" value="Integrase_cat-core"/>
</dbReference>
<feature type="non-terminal residue" evidence="6">
    <location>
        <position position="238"/>
    </location>
</feature>
<dbReference type="AlphaFoldDB" id="A0A2H1JV93"/>
<keyword evidence="1" id="KW-0238">DNA-binding</keyword>
<evidence type="ECO:0000259" key="5">
    <source>
        <dbReference type="Pfam" id="PF13276"/>
    </source>
</evidence>
<protein>
    <submittedName>
        <fullName evidence="6">Integrase core domain-containing protein</fullName>
    </submittedName>
</protein>
<dbReference type="InterPro" id="IPR048020">
    <property type="entry name" value="Transpos_IS3"/>
</dbReference>
<dbReference type="Pfam" id="PF00665">
    <property type="entry name" value="rve"/>
    <property type="match status" value="1"/>
</dbReference>
<dbReference type="Proteomes" id="UP000234342">
    <property type="component" value="Unassembled WGS sequence"/>
</dbReference>
<gene>
    <name evidence="6" type="ORF">BANT10_02398</name>
</gene>
<name>A0A2H1JV93_9MICO</name>
<dbReference type="InterPro" id="IPR012337">
    <property type="entry name" value="RNaseH-like_sf"/>
</dbReference>
<evidence type="ECO:0000313" key="7">
    <source>
        <dbReference type="Proteomes" id="UP000234342"/>
    </source>
</evidence>
<dbReference type="PANTHER" id="PTHR46889:SF6">
    <property type="entry name" value="TRANSPOSASE INSF FOR INSERTION SEQUENCE IS3B"/>
    <property type="match status" value="1"/>
</dbReference>
<evidence type="ECO:0000259" key="4">
    <source>
        <dbReference type="Pfam" id="PF00665"/>
    </source>
</evidence>
<organism evidence="6 7">
    <name type="scientific">Brevibacterium antiquum</name>
    <dbReference type="NCBI Taxonomy" id="234835"/>
    <lineage>
        <taxon>Bacteria</taxon>
        <taxon>Bacillati</taxon>
        <taxon>Actinomycetota</taxon>
        <taxon>Actinomycetes</taxon>
        <taxon>Micrococcales</taxon>
        <taxon>Brevibacteriaceae</taxon>
        <taxon>Brevibacterium</taxon>
    </lineage>
</organism>
<dbReference type="PANTHER" id="PTHR46889">
    <property type="entry name" value="TRANSPOSASE INSF FOR INSERTION SEQUENCE IS3B-RELATED"/>
    <property type="match status" value="1"/>
</dbReference>
<reference evidence="7" key="1">
    <citation type="submission" date="2017-03" db="EMBL/GenBank/DDBJ databases">
        <authorList>
            <person name="Monnet C."/>
        </authorList>
    </citation>
    <scope>NUCLEOTIDE SEQUENCE [LARGE SCALE GENOMIC DNA]</scope>
    <source>
        <strain evidence="7">P10</strain>
    </source>
</reference>
<evidence type="ECO:0000256" key="2">
    <source>
        <dbReference type="ARBA" id="ARBA00037276"/>
    </source>
</evidence>
<feature type="domain" description="Integrase catalytic" evidence="4">
    <location>
        <begin position="127"/>
        <end position="197"/>
    </location>
</feature>
<comment type="function">
    <text evidence="2">Involved in the transposition of the insertion sequence IS3.</text>
</comment>
<dbReference type="InterPro" id="IPR036397">
    <property type="entry name" value="RNaseH_sf"/>
</dbReference>
<evidence type="ECO:0000256" key="1">
    <source>
        <dbReference type="ARBA" id="ARBA00023125"/>
    </source>
</evidence>
<dbReference type="GO" id="GO:0003677">
    <property type="term" value="F:DNA binding"/>
    <property type="evidence" value="ECO:0007669"/>
    <property type="project" value="UniProtKB-KW"/>
</dbReference>
<sequence length="238" mass="27095">MATEKANYSIRRMARLLDVTKSGFYAWMKRRSAGPSKRARAQRDLDAQVRRVHTDSDDVYGAPRVTAELARDGRCVDEKTVAASMRRQGLEGVSPRKFQPVTTLPGVDTYHIPDLVKRVWDQGDLDAVWISDITYLRTWEGFVYLCVIRDGCSRRVLGWAMDDRQDSDLVEQALRMAHTLRAMTPNDVIFHADRGAQGGFNWSLQHRYFQSILAARQRLRLGFSNRGLSVADCSASKR</sequence>
<dbReference type="EMBL" id="FXZE01000010">
    <property type="protein sequence ID" value="SMX91198.1"/>
    <property type="molecule type" value="Genomic_DNA"/>
</dbReference>
<feature type="domain" description="HTH-like" evidence="5">
    <location>
        <begin position="41"/>
        <end position="98"/>
    </location>
</feature>
<keyword evidence="7" id="KW-1185">Reference proteome</keyword>
<dbReference type="GO" id="GO:0015074">
    <property type="term" value="P:DNA integration"/>
    <property type="evidence" value="ECO:0007669"/>
    <property type="project" value="InterPro"/>
</dbReference>
<comment type="similarity">
    <text evidence="3">Belongs to the transposase IS3/IS150/IS904 family.</text>
</comment>
<proteinExistence type="inferred from homology"/>
<dbReference type="InterPro" id="IPR050900">
    <property type="entry name" value="Transposase_IS3/IS150/IS904"/>
</dbReference>
<dbReference type="Pfam" id="PF13276">
    <property type="entry name" value="HTH_21"/>
    <property type="match status" value="1"/>
</dbReference>
<evidence type="ECO:0000256" key="3">
    <source>
        <dbReference type="ARBA" id="ARBA00043964"/>
    </source>
</evidence>
<evidence type="ECO:0000313" key="6">
    <source>
        <dbReference type="EMBL" id="SMX91198.1"/>
    </source>
</evidence>
<accession>A0A2H1JV93</accession>
<dbReference type="InterPro" id="IPR025948">
    <property type="entry name" value="HTH-like_dom"/>
</dbReference>